<dbReference type="InterPro" id="IPR028098">
    <property type="entry name" value="Glyco_trans_4-like_N"/>
</dbReference>
<evidence type="ECO:0000259" key="3">
    <source>
        <dbReference type="Pfam" id="PF13439"/>
    </source>
</evidence>
<protein>
    <recommendedName>
        <fullName evidence="6">Glycosyltransferase 2-like domain-containing protein</fullName>
    </recommendedName>
</protein>
<organism evidence="4 5">
    <name type="scientific">Candidatus Dojkabacteria bacterium HGW-Dojkabacteria-1</name>
    <dbReference type="NCBI Taxonomy" id="2013761"/>
    <lineage>
        <taxon>Bacteria</taxon>
        <taxon>Candidatus Dojkabacteria</taxon>
    </lineage>
</organism>
<dbReference type="Pfam" id="PF00535">
    <property type="entry name" value="Glycos_transf_2"/>
    <property type="match status" value="1"/>
</dbReference>
<evidence type="ECO:0008006" key="6">
    <source>
        <dbReference type="Google" id="ProtNLM"/>
    </source>
</evidence>
<gene>
    <name evidence="4" type="ORF">CVU76_03155</name>
</gene>
<dbReference type="CDD" id="cd04179">
    <property type="entry name" value="DPM_DPG-synthase_like"/>
    <property type="match status" value="1"/>
</dbReference>
<dbReference type="InterPro" id="IPR050256">
    <property type="entry name" value="Glycosyltransferase_2"/>
</dbReference>
<dbReference type="CDD" id="cd03801">
    <property type="entry name" value="GT4_PimA-like"/>
    <property type="match status" value="1"/>
</dbReference>
<dbReference type="Proteomes" id="UP000233417">
    <property type="component" value="Unassembled WGS sequence"/>
</dbReference>
<sequence>MESTRKEKYDLISVSHFFPPRVGGLENMAYNLLKGLSQRNVKCLALFGSNKREYVKGDNLDYQIFKVFSTFGGTYPLFGLRFFLNIFRTLKENPNSKVIIHSRHLTSSILTAIACLLLKHPYTVIEHNGGPVFFKSELVTRLINWVDRNVFGLVLQFAEDILAVSKTSRLWIHKNFGISKQRIGVIYNSFNTAYYANRVKEKENIVVFASKWIKVKDPQTTLDAYTKIANNFPDWKFMMIGEGSNLQFERKSLPANIEILEKLLTQEELFEILSKSKIYINSSLSEGLALGIIEAVSLGNIPILSNAKSNIEIAEILKTKDFTFQKGNTNDLVKILKKGIYLSKDAKKISAIVSKNKEAFSSEQMVETYYKRLLPRHYETAQMKILSIVIPFYNEENLITELLKKVSAIQLPSGISKEIILVDDASKDNSRNLVEKFVEKDENNNKYILLKNTRNKGKSQTVKKGVLASTGELVVVQDADLEYEPEDLVTFVNEFITNHNIDFIYGNRFNQRNKFTGSIHSLGNRFVTMASNIFTKPRGFAPKDMETCYKMVRGDIMRSIFKGLESESNFGLEPEITAKLARYRKPNGKKLNYKQIDISYVPRTISQGKKMRWFKHGVEALLEIFYFNSTQFTVEEYFNGKRVKRKF</sequence>
<dbReference type="InterPro" id="IPR001173">
    <property type="entry name" value="Glyco_trans_2-like"/>
</dbReference>
<dbReference type="InterPro" id="IPR029044">
    <property type="entry name" value="Nucleotide-diphossugar_trans"/>
</dbReference>
<dbReference type="SUPFAM" id="SSF53448">
    <property type="entry name" value="Nucleotide-diphospho-sugar transferases"/>
    <property type="match status" value="1"/>
</dbReference>
<dbReference type="PANTHER" id="PTHR48090">
    <property type="entry name" value="UNDECAPRENYL-PHOSPHATE 4-DEOXY-4-FORMAMIDO-L-ARABINOSE TRANSFERASE-RELATED"/>
    <property type="match status" value="1"/>
</dbReference>
<evidence type="ECO:0000259" key="2">
    <source>
        <dbReference type="Pfam" id="PF00535"/>
    </source>
</evidence>
<dbReference type="Gene3D" id="3.40.50.2000">
    <property type="entry name" value="Glycogen Phosphorylase B"/>
    <property type="match status" value="2"/>
</dbReference>
<dbReference type="PANTHER" id="PTHR48090:SF7">
    <property type="entry name" value="RFBJ PROTEIN"/>
    <property type="match status" value="1"/>
</dbReference>
<dbReference type="Pfam" id="PF13439">
    <property type="entry name" value="Glyco_transf_4"/>
    <property type="match status" value="1"/>
</dbReference>
<proteinExistence type="predicted"/>
<dbReference type="SUPFAM" id="SSF53756">
    <property type="entry name" value="UDP-Glycosyltransferase/glycogen phosphorylase"/>
    <property type="match status" value="1"/>
</dbReference>
<feature type="domain" description="Glycosyl transferase family 1" evidence="1">
    <location>
        <begin position="198"/>
        <end position="348"/>
    </location>
</feature>
<evidence type="ECO:0000313" key="5">
    <source>
        <dbReference type="Proteomes" id="UP000233417"/>
    </source>
</evidence>
<comment type="caution">
    <text evidence="4">The sequence shown here is derived from an EMBL/GenBank/DDBJ whole genome shotgun (WGS) entry which is preliminary data.</text>
</comment>
<evidence type="ECO:0000313" key="4">
    <source>
        <dbReference type="EMBL" id="PKN02998.1"/>
    </source>
</evidence>
<dbReference type="EMBL" id="PHAO01000001">
    <property type="protein sequence ID" value="PKN02998.1"/>
    <property type="molecule type" value="Genomic_DNA"/>
</dbReference>
<dbReference type="GO" id="GO:0016757">
    <property type="term" value="F:glycosyltransferase activity"/>
    <property type="evidence" value="ECO:0007669"/>
    <property type="project" value="InterPro"/>
</dbReference>
<dbReference type="Gene3D" id="3.90.550.10">
    <property type="entry name" value="Spore Coat Polysaccharide Biosynthesis Protein SpsA, Chain A"/>
    <property type="match status" value="1"/>
</dbReference>
<dbReference type="InterPro" id="IPR001296">
    <property type="entry name" value="Glyco_trans_1"/>
</dbReference>
<feature type="domain" description="Glycosyltransferase subfamily 4-like N-terminal" evidence="3">
    <location>
        <begin position="22"/>
        <end position="193"/>
    </location>
</feature>
<name>A0A2N2F497_9BACT</name>
<dbReference type="Pfam" id="PF00534">
    <property type="entry name" value="Glycos_transf_1"/>
    <property type="match status" value="1"/>
</dbReference>
<evidence type="ECO:0000259" key="1">
    <source>
        <dbReference type="Pfam" id="PF00534"/>
    </source>
</evidence>
<feature type="domain" description="Glycosyltransferase 2-like" evidence="2">
    <location>
        <begin position="387"/>
        <end position="517"/>
    </location>
</feature>
<accession>A0A2N2F497</accession>
<reference evidence="4 5" key="1">
    <citation type="journal article" date="2017" name="ISME J.">
        <title>Potential for microbial H2 and metal transformations associated with novel bacteria and archaea in deep terrestrial subsurface sediments.</title>
        <authorList>
            <person name="Hernsdorf A.W."/>
            <person name="Amano Y."/>
            <person name="Miyakawa K."/>
            <person name="Ise K."/>
            <person name="Suzuki Y."/>
            <person name="Anantharaman K."/>
            <person name="Probst A."/>
            <person name="Burstein D."/>
            <person name="Thomas B.C."/>
            <person name="Banfield J.F."/>
        </authorList>
    </citation>
    <scope>NUCLEOTIDE SEQUENCE [LARGE SCALE GENOMIC DNA]</scope>
    <source>
        <strain evidence="4">HGW-Dojkabacteria-1</strain>
    </source>
</reference>
<dbReference type="AlphaFoldDB" id="A0A2N2F497"/>